<dbReference type="EMBL" id="KC252997">
    <property type="protein sequence ID" value="AGC65559.1"/>
    <property type="molecule type" value="Genomic_DNA"/>
</dbReference>
<keyword evidence="2" id="KW-1185">Reference proteome</keyword>
<proteinExistence type="predicted"/>
<evidence type="ECO:0000313" key="2">
    <source>
        <dbReference type="Proteomes" id="UP000012173"/>
    </source>
</evidence>
<dbReference type="Proteomes" id="UP000012173">
    <property type="component" value="Segment"/>
</dbReference>
<reference evidence="1 2" key="1">
    <citation type="journal article" date="2013" name="Archaea">
        <title>PH1: An Archaeovirus of Haloarcula hispanica Related to SH1 and HHIV-2.</title>
        <authorList>
            <person name="Porter K."/>
            <person name="Tang S.-L."/>
            <person name="Chen C.-P."/>
            <person name="Chiang P.-W."/>
            <person name="Hong M.-J."/>
            <person name="Dyall-Smith M.L."/>
        </authorList>
    </citation>
    <scope>NUCLEOTIDE SEQUENCE [LARGE SCALE GENOMIC DNA]</scope>
    <source>
        <strain evidence="1">1</strain>
    </source>
</reference>
<evidence type="ECO:0000313" key="1">
    <source>
        <dbReference type="EMBL" id="AGC65559.1"/>
    </source>
</evidence>
<accession>M4JFE7</accession>
<gene>
    <name evidence="1" type="ORF">HhPH1_gp34</name>
</gene>
<protein>
    <submittedName>
        <fullName evidence="1">Uncharacterized protein</fullName>
    </submittedName>
</protein>
<sequence>MMRVPYHTECRCGHHVVAFCPCLMGEGGHWIRCSECDHINYAEERYGADEKVERGNRRPA</sequence>
<dbReference type="GeneID" id="15152037"/>
<organism evidence="1 2">
    <name type="scientific">Haloarcula hispanica virus PH1</name>
    <dbReference type="NCBI Taxonomy" id="1282967"/>
    <lineage>
        <taxon>Viruses</taxon>
        <taxon>Singelaviria</taxon>
        <taxon>Helvetiavirae</taxon>
        <taxon>Dividoviricota</taxon>
        <taxon>Laserviricetes</taxon>
        <taxon>Halopanivirales</taxon>
        <taxon>Sphaerolipoviridae</taxon>
        <taxon>Alphasphaerolipovirus</taxon>
        <taxon>Alphasphaerolipovirus pinkense</taxon>
    </lineage>
</organism>
<dbReference type="KEGG" id="vg:15152037"/>
<dbReference type="RefSeq" id="YP_007761623.1">
    <property type="nucleotide sequence ID" value="NC_020998.1"/>
</dbReference>
<name>M4JFE7_9VIRU</name>